<evidence type="ECO:0000313" key="3">
    <source>
        <dbReference type="Proteomes" id="UP000729402"/>
    </source>
</evidence>
<dbReference type="InterPro" id="IPR002885">
    <property type="entry name" value="PPR_rpt"/>
</dbReference>
<dbReference type="EMBL" id="JAAALK010000288">
    <property type="protein sequence ID" value="KAG8053239.1"/>
    <property type="molecule type" value="Genomic_DNA"/>
</dbReference>
<feature type="repeat" description="PPR" evidence="1">
    <location>
        <begin position="58"/>
        <end position="92"/>
    </location>
</feature>
<dbReference type="NCBIfam" id="TIGR00756">
    <property type="entry name" value="PPR"/>
    <property type="match status" value="1"/>
</dbReference>
<protein>
    <submittedName>
        <fullName evidence="2">Uncharacterized protein</fullName>
    </submittedName>
</protein>
<accession>A0A8J5VSY2</accession>
<keyword evidence="3" id="KW-1185">Reference proteome</keyword>
<dbReference type="Proteomes" id="UP000729402">
    <property type="component" value="Unassembled WGS sequence"/>
</dbReference>
<reference evidence="2" key="2">
    <citation type="submission" date="2021-02" db="EMBL/GenBank/DDBJ databases">
        <authorList>
            <person name="Kimball J.A."/>
            <person name="Haas M.W."/>
            <person name="Macchietto M."/>
            <person name="Kono T."/>
            <person name="Duquette J."/>
            <person name="Shao M."/>
        </authorList>
    </citation>
    <scope>NUCLEOTIDE SEQUENCE</scope>
    <source>
        <tissue evidence="2">Fresh leaf tissue</tissue>
    </source>
</reference>
<evidence type="ECO:0000313" key="2">
    <source>
        <dbReference type="EMBL" id="KAG8053239.1"/>
    </source>
</evidence>
<dbReference type="OrthoDB" id="185373at2759"/>
<dbReference type="PROSITE" id="PS51375">
    <property type="entry name" value="PPR"/>
    <property type="match status" value="1"/>
</dbReference>
<name>A0A8J5VSY2_ZIZPA</name>
<gene>
    <name evidence="2" type="ORF">GUJ93_ZPchr0001g30579</name>
</gene>
<dbReference type="AlphaFoldDB" id="A0A8J5VSY2"/>
<evidence type="ECO:0000256" key="1">
    <source>
        <dbReference type="PROSITE-ProRule" id="PRU00708"/>
    </source>
</evidence>
<comment type="caution">
    <text evidence="2">The sequence shown here is derived from an EMBL/GenBank/DDBJ whole genome shotgun (WGS) entry which is preliminary data.</text>
</comment>
<organism evidence="2 3">
    <name type="scientific">Zizania palustris</name>
    <name type="common">Northern wild rice</name>
    <dbReference type="NCBI Taxonomy" id="103762"/>
    <lineage>
        <taxon>Eukaryota</taxon>
        <taxon>Viridiplantae</taxon>
        <taxon>Streptophyta</taxon>
        <taxon>Embryophyta</taxon>
        <taxon>Tracheophyta</taxon>
        <taxon>Spermatophyta</taxon>
        <taxon>Magnoliopsida</taxon>
        <taxon>Liliopsida</taxon>
        <taxon>Poales</taxon>
        <taxon>Poaceae</taxon>
        <taxon>BOP clade</taxon>
        <taxon>Oryzoideae</taxon>
        <taxon>Oryzeae</taxon>
        <taxon>Zizaniinae</taxon>
        <taxon>Zizania</taxon>
    </lineage>
</organism>
<sequence>MRWRPEVTRSGWGGCARGLLDGIPHRGRSRWGSSAAAAGSSVSGYGVEDAVVGYVMPTPVTYVAVLSACGKGKELLLGIQVHKRVLESGVSPNLRLENALVDM</sequence>
<reference evidence="2" key="1">
    <citation type="journal article" date="2021" name="bioRxiv">
        <title>Whole Genome Assembly and Annotation of Northern Wild Rice, Zizania palustris L., Supports a Whole Genome Duplication in the Zizania Genus.</title>
        <authorList>
            <person name="Haas M."/>
            <person name="Kono T."/>
            <person name="Macchietto M."/>
            <person name="Millas R."/>
            <person name="McGilp L."/>
            <person name="Shao M."/>
            <person name="Duquette J."/>
            <person name="Hirsch C.N."/>
            <person name="Kimball J."/>
        </authorList>
    </citation>
    <scope>NUCLEOTIDE SEQUENCE</scope>
    <source>
        <tissue evidence="2">Fresh leaf tissue</tissue>
    </source>
</reference>
<proteinExistence type="predicted"/>